<dbReference type="GO" id="GO:0031267">
    <property type="term" value="F:small GTPase binding"/>
    <property type="evidence" value="ECO:0007669"/>
    <property type="project" value="TreeGrafter"/>
</dbReference>
<feature type="domain" description="Rab-GAP TBC" evidence="2">
    <location>
        <begin position="169"/>
        <end position="362"/>
    </location>
</feature>
<dbReference type="WBParaSite" id="SVE_1819700.1">
    <property type="protein sequence ID" value="SVE_1819700.1"/>
    <property type="gene ID" value="SVE_1819700"/>
</dbReference>
<accession>A0A0K0G0G2</accession>
<dbReference type="InterPro" id="IPR035969">
    <property type="entry name" value="Rab-GAP_TBC_sf"/>
</dbReference>
<dbReference type="FunFam" id="1.10.8.270:FF:000007">
    <property type="entry name" value="TBC1 domain family member 10A"/>
    <property type="match status" value="1"/>
</dbReference>
<dbReference type="InterPro" id="IPR050302">
    <property type="entry name" value="Rab_GAP_TBC_domain"/>
</dbReference>
<dbReference type="FunFam" id="1.10.10.750:FF:000001">
    <property type="entry name" value="TBC1 domain family member 10A"/>
    <property type="match status" value="1"/>
</dbReference>
<protein>
    <submittedName>
        <fullName evidence="4">RE26521p (inferred by orthology to a D. melanogaster protein)</fullName>
    </submittedName>
</protein>
<dbReference type="PANTHER" id="PTHR47219">
    <property type="entry name" value="RAB GTPASE-ACTIVATING PROTEIN 1-LIKE"/>
    <property type="match status" value="1"/>
</dbReference>
<dbReference type="STRING" id="75913.A0A0K0G0G2"/>
<organism evidence="3 4">
    <name type="scientific">Strongyloides venezuelensis</name>
    <name type="common">Threadworm</name>
    <dbReference type="NCBI Taxonomy" id="75913"/>
    <lineage>
        <taxon>Eukaryota</taxon>
        <taxon>Metazoa</taxon>
        <taxon>Ecdysozoa</taxon>
        <taxon>Nematoda</taxon>
        <taxon>Chromadorea</taxon>
        <taxon>Rhabditida</taxon>
        <taxon>Tylenchina</taxon>
        <taxon>Panagrolaimomorpha</taxon>
        <taxon>Strongyloidoidea</taxon>
        <taxon>Strongyloididae</taxon>
        <taxon>Strongyloides</taxon>
    </lineage>
</organism>
<reference evidence="3" key="1">
    <citation type="submission" date="2014-07" db="EMBL/GenBank/DDBJ databases">
        <authorList>
            <person name="Martin A.A"/>
            <person name="De Silva N."/>
        </authorList>
    </citation>
    <scope>NUCLEOTIDE SEQUENCE</scope>
</reference>
<dbReference type="Gene3D" id="1.10.8.270">
    <property type="entry name" value="putative rabgap domain of human tbc1 domain family member 14 like domains"/>
    <property type="match status" value="1"/>
</dbReference>
<evidence type="ECO:0000259" key="2">
    <source>
        <dbReference type="PROSITE" id="PS50086"/>
    </source>
</evidence>
<evidence type="ECO:0000313" key="4">
    <source>
        <dbReference type="WBParaSite" id="SVE_1819700.1"/>
    </source>
</evidence>
<reference evidence="4" key="2">
    <citation type="submission" date="2015-08" db="UniProtKB">
        <authorList>
            <consortium name="WormBaseParasite"/>
        </authorList>
    </citation>
    <scope>IDENTIFICATION</scope>
</reference>
<dbReference type="PANTHER" id="PTHR47219:SF4">
    <property type="entry name" value="TBC1 DOMAIN FAMILY MEMBER 10A"/>
    <property type="match status" value="1"/>
</dbReference>
<dbReference type="SMART" id="SM00164">
    <property type="entry name" value="TBC"/>
    <property type="match status" value="1"/>
</dbReference>
<dbReference type="SUPFAM" id="SSF47923">
    <property type="entry name" value="Ypt/Rab-GAP domain of gyp1p"/>
    <property type="match status" value="2"/>
</dbReference>
<evidence type="ECO:0000313" key="3">
    <source>
        <dbReference type="Proteomes" id="UP000035680"/>
    </source>
</evidence>
<dbReference type="Gene3D" id="1.10.10.750">
    <property type="entry name" value="Ypt/Rab-GAP domain of gyp1p, domain 1"/>
    <property type="match status" value="1"/>
</dbReference>
<keyword evidence="3" id="KW-1185">Reference proteome</keyword>
<dbReference type="GO" id="GO:0005886">
    <property type="term" value="C:plasma membrane"/>
    <property type="evidence" value="ECO:0007669"/>
    <property type="project" value="UniProtKB-ARBA"/>
</dbReference>
<keyword evidence="1" id="KW-0343">GTPase activation</keyword>
<dbReference type="GO" id="GO:0005096">
    <property type="term" value="F:GTPase activator activity"/>
    <property type="evidence" value="ECO:0007669"/>
    <property type="project" value="UniProtKB-KW"/>
</dbReference>
<dbReference type="Gene3D" id="1.10.472.80">
    <property type="entry name" value="Ypt/Rab-GAP domain of gyp1p, domain 3"/>
    <property type="match status" value="1"/>
</dbReference>
<dbReference type="FunFam" id="1.10.472.80:FF:000008">
    <property type="entry name" value="TBC1 domain family member 10A"/>
    <property type="match status" value="1"/>
</dbReference>
<proteinExistence type="predicted"/>
<dbReference type="InterPro" id="IPR000195">
    <property type="entry name" value="Rab-GAP-TBC_dom"/>
</dbReference>
<evidence type="ECO:0000256" key="1">
    <source>
        <dbReference type="ARBA" id="ARBA00022468"/>
    </source>
</evidence>
<sequence length="443" mass="51742">MHPKNRLEIVNMRPTTSIEYIKNYSITPLGGFPIIEEETHSEVNEYLEEGTIYELDDFAALAYSNNESPPNTLKKSTNPLVNNKSLEYSIPGNMSEVEGDDNEIIILPLTDKHGFIRKDEEITENDQPLKALSADVVLRRERKWLEMIDHWNSYMAGKFDIIKRRCRKGIPDSLRGRAWKHLCGAYFHMHIGKNKNVFDIVSQQSADPKYVEEIVKDLDRQFPEHELFSRQTPYGSRGKEDLFILLKSYTVLHPDDGYCQAQAPIAAVLLMYMPLKDAFYCFVQICHKYLPGYFTRDMEQIKIDGEVLKYIMKAKCPKIHFHLKKHLVEPSMYLIQWFMCVFCRTLPWPSVLRIWDMFFCEGIKVLFKVALVIISETFGTKKAFDECPDQGSILMKLKELPKELLSEDVLIKKVLDTNLDEYDLERAHYRIIKNRKLRSDTYA</sequence>
<dbReference type="Proteomes" id="UP000035680">
    <property type="component" value="Unassembled WGS sequence"/>
</dbReference>
<name>A0A0K0G0G2_STRVS</name>
<dbReference type="PROSITE" id="PS50086">
    <property type="entry name" value="TBC_RABGAP"/>
    <property type="match status" value="1"/>
</dbReference>
<dbReference type="Pfam" id="PF00566">
    <property type="entry name" value="RabGAP-TBC"/>
    <property type="match status" value="1"/>
</dbReference>
<dbReference type="AlphaFoldDB" id="A0A0K0G0G2"/>